<evidence type="ECO:0000313" key="1">
    <source>
        <dbReference type="EMBL" id="XBC48357.1"/>
    </source>
</evidence>
<dbReference type="AlphaFoldDB" id="A0AB74U1L8"/>
<dbReference type="EMBL" id="CP142436">
    <property type="protein sequence ID" value="XBC51887.1"/>
    <property type="molecule type" value="Genomic_DNA"/>
</dbReference>
<proteinExistence type="predicted"/>
<gene>
    <name evidence="2" type="ORF">VUQ07_02040</name>
    <name evidence="1" type="ORF">VUQ09_02925</name>
</gene>
<dbReference type="EMBL" id="CP142434">
    <property type="protein sequence ID" value="XBC48357.1"/>
    <property type="molecule type" value="Genomic_DNA"/>
</dbReference>
<organism evidence="2">
    <name type="scientific">Dolosigranulum savutiense</name>
    <dbReference type="NCBI Taxonomy" id="3110288"/>
    <lineage>
        <taxon>Bacteria</taxon>
        <taxon>Bacillati</taxon>
        <taxon>Bacillota</taxon>
        <taxon>Bacilli</taxon>
        <taxon>Lactobacillales</taxon>
        <taxon>Carnobacteriaceae</taxon>
        <taxon>Dolosigranulum</taxon>
    </lineage>
</organism>
<dbReference type="RefSeq" id="WP_347298349.1">
    <property type="nucleotide sequence ID" value="NZ_CP142434.1"/>
</dbReference>
<sequence>MYHKFSLLMKQVVTKENLILATGKVRKNDGAPGVDGMTVQEVKHHII</sequence>
<accession>A0AB74U1L8</accession>
<evidence type="ECO:0000313" key="2">
    <source>
        <dbReference type="EMBL" id="XBC51887.1"/>
    </source>
</evidence>
<evidence type="ECO:0008006" key="3">
    <source>
        <dbReference type="Google" id="ProtNLM"/>
    </source>
</evidence>
<reference evidence="2" key="1">
    <citation type="submission" date="2023-12" db="EMBL/GenBank/DDBJ databases">
        <title>Dolosigranulum savutii sp. nov. isolated from human upper respiratory samples collected in Botswana.</title>
        <authorList>
            <person name="Kelly M.S."/>
        </authorList>
    </citation>
    <scope>NUCLEOTIDE SEQUENCE</scope>
    <source>
        <strain evidence="2">MSK211</strain>
        <strain evidence="1">MSK312</strain>
    </source>
</reference>
<name>A0AB74U1L8_9LACT</name>
<protein>
    <recommendedName>
        <fullName evidence="3">Group II intron reverse transcriptase/maturase</fullName>
    </recommendedName>
</protein>